<feature type="chain" id="PRO_5040131150" evidence="1">
    <location>
        <begin position="20"/>
        <end position="129"/>
    </location>
</feature>
<dbReference type="Pfam" id="PF01395">
    <property type="entry name" value="PBP_GOBP"/>
    <property type="match status" value="1"/>
</dbReference>
<keyword evidence="1" id="KW-0732">Signal</keyword>
<name>A0A9N9XN47_PHYSR</name>
<sequence>MDKSKVLFLASIAFSYVIAEDPKKLFKDAVDNCSKTQEPILDHSIIDAAIKQANLNAIYAKSVLCVYQSLGVMDDKGSVKIDQVQKFLGNLIDDADRIEEIAELCSKEKNTPEQTAIELFNCIARSVKE</sequence>
<proteinExistence type="predicted"/>
<gene>
    <name evidence="2" type="ORF">PHYEVI_LOCUS5495</name>
</gene>
<dbReference type="CDD" id="cd23992">
    <property type="entry name" value="PBP_GOBP"/>
    <property type="match status" value="1"/>
</dbReference>
<dbReference type="OrthoDB" id="6783999at2759"/>
<reference evidence="2" key="1">
    <citation type="submission" date="2022-01" db="EMBL/GenBank/DDBJ databases">
        <authorList>
            <person name="King R."/>
        </authorList>
    </citation>
    <scope>NUCLEOTIDE SEQUENCE</scope>
</reference>
<dbReference type="InterPro" id="IPR036728">
    <property type="entry name" value="PBP_GOBP_sf"/>
</dbReference>
<evidence type="ECO:0000313" key="3">
    <source>
        <dbReference type="Proteomes" id="UP001153712"/>
    </source>
</evidence>
<accession>A0A9N9XN47</accession>
<feature type="signal peptide" evidence="1">
    <location>
        <begin position="1"/>
        <end position="19"/>
    </location>
</feature>
<dbReference type="GO" id="GO:0005549">
    <property type="term" value="F:odorant binding"/>
    <property type="evidence" value="ECO:0007669"/>
    <property type="project" value="InterPro"/>
</dbReference>
<dbReference type="EMBL" id="OU900095">
    <property type="protein sequence ID" value="CAG9859119.1"/>
    <property type="molecule type" value="Genomic_DNA"/>
</dbReference>
<dbReference type="InterPro" id="IPR006170">
    <property type="entry name" value="PBP/GOBP"/>
</dbReference>
<protein>
    <submittedName>
        <fullName evidence="2">Uncharacterized protein</fullName>
    </submittedName>
</protein>
<dbReference type="AlphaFoldDB" id="A0A9N9XN47"/>
<evidence type="ECO:0000256" key="1">
    <source>
        <dbReference type="SAM" id="SignalP"/>
    </source>
</evidence>
<keyword evidence="3" id="KW-1185">Reference proteome</keyword>
<dbReference type="Proteomes" id="UP001153712">
    <property type="component" value="Chromosome 2"/>
</dbReference>
<dbReference type="Gene3D" id="1.10.238.20">
    <property type="entry name" value="Pheromone/general odorant binding protein domain"/>
    <property type="match status" value="1"/>
</dbReference>
<organism evidence="2 3">
    <name type="scientific">Phyllotreta striolata</name>
    <name type="common">Striped flea beetle</name>
    <name type="synonym">Crioceris striolata</name>
    <dbReference type="NCBI Taxonomy" id="444603"/>
    <lineage>
        <taxon>Eukaryota</taxon>
        <taxon>Metazoa</taxon>
        <taxon>Ecdysozoa</taxon>
        <taxon>Arthropoda</taxon>
        <taxon>Hexapoda</taxon>
        <taxon>Insecta</taxon>
        <taxon>Pterygota</taxon>
        <taxon>Neoptera</taxon>
        <taxon>Endopterygota</taxon>
        <taxon>Coleoptera</taxon>
        <taxon>Polyphaga</taxon>
        <taxon>Cucujiformia</taxon>
        <taxon>Chrysomeloidea</taxon>
        <taxon>Chrysomelidae</taxon>
        <taxon>Galerucinae</taxon>
        <taxon>Alticini</taxon>
        <taxon>Phyllotreta</taxon>
    </lineage>
</organism>
<evidence type="ECO:0000313" key="2">
    <source>
        <dbReference type="EMBL" id="CAG9859119.1"/>
    </source>
</evidence>
<dbReference type="SUPFAM" id="SSF47565">
    <property type="entry name" value="Insect pheromone/odorant-binding proteins"/>
    <property type="match status" value="1"/>
</dbReference>